<sequence>MMRFFGDDRSAGEFYRVKRAYLTCRFGDELKPMDFYRKLYPSGGFERPCRDGYDYDATPDTDRRPNGIITEIPAQPALSHA</sequence>
<evidence type="ECO:0000313" key="2">
    <source>
        <dbReference type="EMBL" id="KFI45886.1"/>
    </source>
</evidence>
<reference evidence="2 3" key="1">
    <citation type="submission" date="2014-03" db="EMBL/GenBank/DDBJ databases">
        <title>Genomics of Bifidobacteria.</title>
        <authorList>
            <person name="Ventura M."/>
            <person name="Milani C."/>
            <person name="Lugli G.A."/>
        </authorList>
    </citation>
    <scope>NUCLEOTIDE SEQUENCE [LARGE SCALE GENOMIC DNA]</scope>
    <source>
        <strain evidence="2 3">DSM 22767</strain>
    </source>
</reference>
<dbReference type="OrthoDB" id="10003287at2"/>
<evidence type="ECO:0000313" key="3">
    <source>
        <dbReference type="Proteomes" id="UP000029096"/>
    </source>
</evidence>
<feature type="region of interest" description="Disordered" evidence="1">
    <location>
        <begin position="55"/>
        <end position="81"/>
    </location>
</feature>
<keyword evidence="3" id="KW-1185">Reference proteome</keyword>
<dbReference type="Proteomes" id="UP000029096">
    <property type="component" value="Unassembled WGS sequence"/>
</dbReference>
<name>A0A086ZH86_9BIFI</name>
<dbReference type="AlphaFoldDB" id="A0A086ZH86"/>
<organism evidence="2 3">
    <name type="scientific">Bifidobacterium bohemicum DSM 22767</name>
    <dbReference type="NCBI Taxonomy" id="1437606"/>
    <lineage>
        <taxon>Bacteria</taxon>
        <taxon>Bacillati</taxon>
        <taxon>Actinomycetota</taxon>
        <taxon>Actinomycetes</taxon>
        <taxon>Bifidobacteriales</taxon>
        <taxon>Bifidobacteriaceae</taxon>
        <taxon>Bifidobacterium</taxon>
    </lineage>
</organism>
<proteinExistence type="predicted"/>
<dbReference type="EMBL" id="JGYP01000002">
    <property type="protein sequence ID" value="KFI45886.1"/>
    <property type="molecule type" value="Genomic_DNA"/>
</dbReference>
<gene>
    <name evidence="2" type="ORF">BBOH_0691</name>
</gene>
<evidence type="ECO:0000256" key="1">
    <source>
        <dbReference type="SAM" id="MobiDB-lite"/>
    </source>
</evidence>
<accession>A0A086ZH86</accession>
<protein>
    <submittedName>
        <fullName evidence="2">Uncharacterized protein</fullName>
    </submittedName>
</protein>
<dbReference type="RefSeq" id="WP_033522265.1">
    <property type="nucleotide sequence ID" value="NZ_JDUS01000019.1"/>
</dbReference>
<comment type="caution">
    <text evidence="2">The sequence shown here is derived from an EMBL/GenBank/DDBJ whole genome shotgun (WGS) entry which is preliminary data.</text>
</comment>